<dbReference type="PANTHER" id="PTHR33493:SF18">
    <property type="entry name" value="OS06G0324400 PROTEIN"/>
    <property type="match status" value="1"/>
</dbReference>
<evidence type="ECO:0000256" key="1">
    <source>
        <dbReference type="ARBA" id="ARBA00010975"/>
    </source>
</evidence>
<proteinExistence type="inferred from homology"/>
<evidence type="ECO:0000313" key="5">
    <source>
        <dbReference type="Proteomes" id="UP000324897"/>
    </source>
</evidence>
<name>A0A5J9TJB0_9POAL</name>
<dbReference type="Gramene" id="TVU11404">
    <property type="protein sequence ID" value="TVU11404"/>
    <property type="gene ID" value="EJB05_44989"/>
</dbReference>
<dbReference type="EMBL" id="RWGY01000039">
    <property type="protein sequence ID" value="TVU11405.1"/>
    <property type="molecule type" value="Genomic_DNA"/>
</dbReference>
<keyword evidence="5" id="KW-1185">Reference proteome</keyword>
<evidence type="ECO:0000313" key="3">
    <source>
        <dbReference type="EMBL" id="TVU11404.1"/>
    </source>
</evidence>
<dbReference type="Proteomes" id="UP000324897">
    <property type="component" value="Chromosome 3"/>
</dbReference>
<feature type="compositionally biased region" description="Basic and acidic residues" evidence="2">
    <location>
        <begin position="18"/>
        <end position="68"/>
    </location>
</feature>
<gene>
    <name evidence="3" type="ORF">EJB05_44989</name>
    <name evidence="4" type="ORF">EJB05_44990</name>
</gene>
<dbReference type="GO" id="GO:0009793">
    <property type="term" value="P:embryo development ending in seed dormancy"/>
    <property type="evidence" value="ECO:0007669"/>
    <property type="project" value="InterPro"/>
</dbReference>
<dbReference type="AlphaFoldDB" id="A0A5J9TJB0"/>
<dbReference type="Gramene" id="TVU11405">
    <property type="protein sequence ID" value="TVU11405"/>
    <property type="gene ID" value="EJB05_44990"/>
</dbReference>
<dbReference type="InterPro" id="IPR005513">
    <property type="entry name" value="LEA_1"/>
</dbReference>
<feature type="non-terminal residue" evidence="3">
    <location>
        <position position="1"/>
    </location>
</feature>
<reference evidence="3 5" key="1">
    <citation type="journal article" date="2019" name="Sci. Rep.">
        <title>A high-quality genome of Eragrostis curvula grass provides insights into Poaceae evolution and supports new strategies to enhance forage quality.</title>
        <authorList>
            <person name="Carballo J."/>
            <person name="Santos B.A.C.M."/>
            <person name="Zappacosta D."/>
            <person name="Garbus I."/>
            <person name="Selva J.P."/>
            <person name="Gallo C.A."/>
            <person name="Diaz A."/>
            <person name="Albertini E."/>
            <person name="Caccamo M."/>
            <person name="Echenique V."/>
        </authorList>
    </citation>
    <scope>NUCLEOTIDE SEQUENCE [LARGE SCALE GENOMIC DNA]</scope>
    <source>
        <strain evidence="5">cv. Victoria</strain>
        <tissue evidence="3">Leaf</tissue>
    </source>
</reference>
<comment type="similarity">
    <text evidence="1">Belongs to the LEA type 1 family.</text>
</comment>
<comment type="caution">
    <text evidence="3">The sequence shown here is derived from an EMBL/GenBank/DDBJ whole genome shotgun (WGS) entry which is preliminary data.</text>
</comment>
<dbReference type="PANTHER" id="PTHR33493">
    <property type="entry name" value="LATE EMBRYOGENESIS ABUNDANT PROTEIN 6-RELATED"/>
    <property type="match status" value="1"/>
</dbReference>
<accession>A0A5J9TJB0</accession>
<organism evidence="3 5">
    <name type="scientific">Eragrostis curvula</name>
    <name type="common">weeping love grass</name>
    <dbReference type="NCBI Taxonomy" id="38414"/>
    <lineage>
        <taxon>Eukaryota</taxon>
        <taxon>Viridiplantae</taxon>
        <taxon>Streptophyta</taxon>
        <taxon>Embryophyta</taxon>
        <taxon>Tracheophyta</taxon>
        <taxon>Spermatophyta</taxon>
        <taxon>Magnoliopsida</taxon>
        <taxon>Liliopsida</taxon>
        <taxon>Poales</taxon>
        <taxon>Poaceae</taxon>
        <taxon>PACMAD clade</taxon>
        <taxon>Chloridoideae</taxon>
        <taxon>Eragrostideae</taxon>
        <taxon>Eragrostidinae</taxon>
        <taxon>Eragrostis</taxon>
    </lineage>
</organism>
<sequence length="81" mass="8646">MSAIKVKAKDMASSAKAGVEKAKATATEKVEKATTTDPVKKREAEERKKDRKKAVESEKSVHGPERRVTHVAGDGGVGITN</sequence>
<dbReference type="EMBL" id="RWGY01000039">
    <property type="protein sequence ID" value="TVU11404.1"/>
    <property type="molecule type" value="Genomic_DNA"/>
</dbReference>
<feature type="region of interest" description="Disordered" evidence="2">
    <location>
        <begin position="1"/>
        <end position="81"/>
    </location>
</feature>
<evidence type="ECO:0000313" key="4">
    <source>
        <dbReference type="EMBL" id="TVU11405.1"/>
    </source>
</evidence>
<dbReference type="Pfam" id="PF03760">
    <property type="entry name" value="LEA_1"/>
    <property type="match status" value="1"/>
</dbReference>
<evidence type="ECO:0000256" key="2">
    <source>
        <dbReference type="SAM" id="MobiDB-lite"/>
    </source>
</evidence>
<protein>
    <submittedName>
        <fullName evidence="3">Uncharacterized protein</fullName>
    </submittedName>
</protein>